<dbReference type="PANTHER" id="PTHR11242">
    <property type="entry name" value="ARYL HYDROCARBON RECEPTOR INTERACTING PROTEIN RELATED"/>
    <property type="match status" value="1"/>
</dbReference>
<keyword evidence="2 3" id="KW-0802">TPR repeat</keyword>
<evidence type="ECO:0000313" key="4">
    <source>
        <dbReference type="EMBL" id="CAE8598969.1"/>
    </source>
</evidence>
<dbReference type="InterPro" id="IPR039663">
    <property type="entry name" value="AIP/AIPL1/TTC9"/>
</dbReference>
<feature type="repeat" description="TPR" evidence="3">
    <location>
        <begin position="157"/>
        <end position="190"/>
    </location>
</feature>
<dbReference type="SMART" id="SM00028">
    <property type="entry name" value="TPR"/>
    <property type="match status" value="2"/>
</dbReference>
<dbReference type="PANTHER" id="PTHR11242:SF0">
    <property type="entry name" value="TPR_REGION DOMAIN-CONTAINING PROTEIN"/>
    <property type="match status" value="1"/>
</dbReference>
<evidence type="ECO:0000256" key="3">
    <source>
        <dbReference type="PROSITE-ProRule" id="PRU00339"/>
    </source>
</evidence>
<evidence type="ECO:0008006" key="6">
    <source>
        <dbReference type="Google" id="ProtNLM"/>
    </source>
</evidence>
<dbReference type="AlphaFoldDB" id="A0A813EJ55"/>
<gene>
    <name evidence="4" type="ORF">PGLA1383_LOCUS17354</name>
</gene>
<dbReference type="Proteomes" id="UP000654075">
    <property type="component" value="Unassembled WGS sequence"/>
</dbReference>
<keyword evidence="5" id="KW-1185">Reference proteome</keyword>
<dbReference type="SUPFAM" id="SSF48452">
    <property type="entry name" value="TPR-like"/>
    <property type="match status" value="1"/>
</dbReference>
<dbReference type="EMBL" id="CAJNNV010010718">
    <property type="protein sequence ID" value="CAE8598969.1"/>
    <property type="molecule type" value="Genomic_DNA"/>
</dbReference>
<feature type="non-terminal residue" evidence="4">
    <location>
        <position position="1"/>
    </location>
</feature>
<feature type="non-terminal residue" evidence="4">
    <location>
        <position position="238"/>
    </location>
</feature>
<accession>A0A813EJ55</accession>
<reference evidence="4" key="1">
    <citation type="submission" date="2021-02" db="EMBL/GenBank/DDBJ databases">
        <authorList>
            <person name="Dougan E. K."/>
            <person name="Rhodes N."/>
            <person name="Thang M."/>
            <person name="Chan C."/>
        </authorList>
    </citation>
    <scope>NUCLEOTIDE SEQUENCE</scope>
</reference>
<dbReference type="InterPro" id="IPR011990">
    <property type="entry name" value="TPR-like_helical_dom_sf"/>
</dbReference>
<name>A0A813EJ55_POLGL</name>
<protein>
    <recommendedName>
        <fullName evidence="6">Peptidylprolyl isomerase</fullName>
    </recommendedName>
</protein>
<dbReference type="Gene3D" id="1.25.40.10">
    <property type="entry name" value="Tetratricopeptide repeat domain"/>
    <property type="match status" value="1"/>
</dbReference>
<sequence>DWPKVAKALGRWLKLQLTLLRKVEYRRRGAQLWALTRSFIGRRVFKSLRHADQDQLSTLLTDVRRDCDTAKALFQIGSFDEAVTRYAAILEMMGKVDSRITEPSALSAPSPEPQIAELRAERVRVLVNVALCQKKLCRLAESGAAATQALAMEPDHAKALFLRGSVYLAAGNPDPAVLDFARVAALDPESAGARAELQKARAARSTKRGPDFAARIGGNPSKEQIIDLLSESTSYQVV</sequence>
<proteinExistence type="predicted"/>
<organism evidence="4 5">
    <name type="scientific">Polarella glacialis</name>
    <name type="common">Dinoflagellate</name>
    <dbReference type="NCBI Taxonomy" id="89957"/>
    <lineage>
        <taxon>Eukaryota</taxon>
        <taxon>Sar</taxon>
        <taxon>Alveolata</taxon>
        <taxon>Dinophyceae</taxon>
        <taxon>Suessiales</taxon>
        <taxon>Suessiaceae</taxon>
        <taxon>Polarella</taxon>
    </lineage>
</organism>
<dbReference type="InterPro" id="IPR019734">
    <property type="entry name" value="TPR_rpt"/>
</dbReference>
<comment type="caution">
    <text evidence="4">The sequence shown here is derived from an EMBL/GenBank/DDBJ whole genome shotgun (WGS) entry which is preliminary data.</text>
</comment>
<keyword evidence="1" id="KW-0677">Repeat</keyword>
<dbReference type="Pfam" id="PF13432">
    <property type="entry name" value="TPR_16"/>
    <property type="match status" value="1"/>
</dbReference>
<evidence type="ECO:0000256" key="1">
    <source>
        <dbReference type="ARBA" id="ARBA00022737"/>
    </source>
</evidence>
<evidence type="ECO:0000313" key="5">
    <source>
        <dbReference type="Proteomes" id="UP000654075"/>
    </source>
</evidence>
<evidence type="ECO:0000256" key="2">
    <source>
        <dbReference type="ARBA" id="ARBA00022803"/>
    </source>
</evidence>
<dbReference type="PROSITE" id="PS50005">
    <property type="entry name" value="TPR"/>
    <property type="match status" value="1"/>
</dbReference>